<dbReference type="Pfam" id="PF00702">
    <property type="entry name" value="Hydrolase"/>
    <property type="match status" value="1"/>
</dbReference>
<comment type="catalytic activity">
    <reaction evidence="9">
        <text>Zn(2+)(in) + ATP + H2O = Zn(2+)(out) + ADP + phosphate + H(+)</text>
        <dbReference type="Rhea" id="RHEA:20621"/>
        <dbReference type="ChEBI" id="CHEBI:15377"/>
        <dbReference type="ChEBI" id="CHEBI:15378"/>
        <dbReference type="ChEBI" id="CHEBI:29105"/>
        <dbReference type="ChEBI" id="CHEBI:30616"/>
        <dbReference type="ChEBI" id="CHEBI:43474"/>
        <dbReference type="ChEBI" id="CHEBI:456216"/>
        <dbReference type="EC" id="7.2.2.12"/>
    </reaction>
</comment>
<feature type="transmembrane region" description="Helical" evidence="11">
    <location>
        <begin position="378"/>
        <end position="403"/>
    </location>
</feature>
<dbReference type="SUPFAM" id="SSF81653">
    <property type="entry name" value="Calcium ATPase, transduction domain A"/>
    <property type="match status" value="1"/>
</dbReference>
<dbReference type="Proteomes" id="UP000298652">
    <property type="component" value="Chromosome 2"/>
</dbReference>
<dbReference type="InterPro" id="IPR059000">
    <property type="entry name" value="ATPase_P-type_domA"/>
</dbReference>
<dbReference type="SUPFAM" id="SSF56784">
    <property type="entry name" value="HAD-like"/>
    <property type="match status" value="1"/>
</dbReference>
<evidence type="ECO:0000256" key="2">
    <source>
        <dbReference type="ARBA" id="ARBA00006024"/>
    </source>
</evidence>
<dbReference type="PROSITE" id="PS50846">
    <property type="entry name" value="HMA_2"/>
    <property type="match status" value="1"/>
</dbReference>
<keyword evidence="5 11" id="KW-0479">Metal-binding</keyword>
<reference evidence="14" key="1">
    <citation type="submission" date="2019-03" db="EMBL/GenBank/DDBJ databases">
        <title>WGS assembly of Setaria viridis.</title>
        <authorList>
            <person name="Huang P."/>
            <person name="Jenkins J."/>
            <person name="Grimwood J."/>
            <person name="Barry K."/>
            <person name="Healey A."/>
            <person name="Mamidi S."/>
            <person name="Sreedasyam A."/>
            <person name="Shu S."/>
            <person name="Feldman M."/>
            <person name="Wu J."/>
            <person name="Yu Y."/>
            <person name="Chen C."/>
            <person name="Johnson J."/>
            <person name="Rokhsar D."/>
            <person name="Baxter I."/>
            <person name="Schmutz J."/>
            <person name="Brutnell T."/>
            <person name="Kellogg E."/>
        </authorList>
    </citation>
    <scope>NUCLEOTIDE SEQUENCE [LARGE SCALE GENOMIC DNA]</scope>
</reference>
<name>A0A4V6DE09_SETVI</name>
<dbReference type="Gramene" id="TKW31246">
    <property type="protein sequence ID" value="TKW31246"/>
    <property type="gene ID" value="SEVIR_2G092800v2"/>
</dbReference>
<evidence type="ECO:0000256" key="5">
    <source>
        <dbReference type="ARBA" id="ARBA00022723"/>
    </source>
</evidence>
<dbReference type="PRINTS" id="PR00119">
    <property type="entry name" value="CATATPASE"/>
</dbReference>
<dbReference type="NCBIfam" id="TIGR01512">
    <property type="entry name" value="ATPase-IB2_Cd"/>
    <property type="match status" value="1"/>
</dbReference>
<evidence type="ECO:0000313" key="14">
    <source>
        <dbReference type="EMBL" id="TKW31246.1"/>
    </source>
</evidence>
<dbReference type="InterPro" id="IPR027256">
    <property type="entry name" value="P-typ_ATPase_IB"/>
</dbReference>
<comment type="catalytic activity">
    <reaction evidence="10">
        <text>Cd(2+)(in) + ATP + H2O = Cd(2+)(out) + ADP + phosphate + H(+)</text>
        <dbReference type="Rhea" id="RHEA:12132"/>
        <dbReference type="ChEBI" id="CHEBI:15377"/>
        <dbReference type="ChEBI" id="CHEBI:15378"/>
        <dbReference type="ChEBI" id="CHEBI:30616"/>
        <dbReference type="ChEBI" id="CHEBI:43474"/>
        <dbReference type="ChEBI" id="CHEBI:48775"/>
        <dbReference type="ChEBI" id="CHEBI:456216"/>
        <dbReference type="EC" id="7.2.2.21"/>
    </reaction>
</comment>
<dbReference type="FunFam" id="3.30.70.100:FF:000022">
    <property type="entry name" value="Putative cadmium/zinc-transporting ATPase 3"/>
    <property type="match status" value="1"/>
</dbReference>
<dbReference type="InterPro" id="IPR036412">
    <property type="entry name" value="HAD-like_sf"/>
</dbReference>
<feature type="transmembrane region" description="Helical" evidence="11">
    <location>
        <begin position="684"/>
        <end position="703"/>
    </location>
</feature>
<keyword evidence="15" id="KW-1185">Reference proteome</keyword>
<evidence type="ECO:0000256" key="9">
    <source>
        <dbReference type="ARBA" id="ARBA00047308"/>
    </source>
</evidence>
<dbReference type="Gene3D" id="3.40.50.1000">
    <property type="entry name" value="HAD superfamily/HAD-like"/>
    <property type="match status" value="1"/>
</dbReference>
<dbReference type="CDD" id="cd00371">
    <property type="entry name" value="HMA"/>
    <property type="match status" value="1"/>
</dbReference>
<keyword evidence="8 11" id="KW-0472">Membrane</keyword>
<dbReference type="CDD" id="cd02079">
    <property type="entry name" value="P-type_ATPase_HM"/>
    <property type="match status" value="1"/>
</dbReference>
<dbReference type="InterPro" id="IPR023299">
    <property type="entry name" value="ATPase_P-typ_cyto_dom_N"/>
</dbReference>
<organism evidence="14 15">
    <name type="scientific">Setaria viridis</name>
    <name type="common">Green bristlegrass</name>
    <name type="synonym">Setaria italica subsp. viridis</name>
    <dbReference type="NCBI Taxonomy" id="4556"/>
    <lineage>
        <taxon>Eukaryota</taxon>
        <taxon>Viridiplantae</taxon>
        <taxon>Streptophyta</taxon>
        <taxon>Embryophyta</taxon>
        <taxon>Tracheophyta</taxon>
        <taxon>Spermatophyta</taxon>
        <taxon>Magnoliopsida</taxon>
        <taxon>Liliopsida</taxon>
        <taxon>Poales</taxon>
        <taxon>Poaceae</taxon>
        <taxon>PACMAD clade</taxon>
        <taxon>Panicoideae</taxon>
        <taxon>Panicodae</taxon>
        <taxon>Paniceae</taxon>
        <taxon>Cenchrinae</taxon>
        <taxon>Setaria</taxon>
    </lineage>
</organism>
<dbReference type="Gene3D" id="3.30.70.100">
    <property type="match status" value="1"/>
</dbReference>
<dbReference type="GO" id="GO:0008551">
    <property type="term" value="F:P-type cadmium transporter activity"/>
    <property type="evidence" value="ECO:0007669"/>
    <property type="project" value="UniProtKB-EC"/>
</dbReference>
<dbReference type="InterPro" id="IPR006121">
    <property type="entry name" value="HMA_dom"/>
</dbReference>
<feature type="region of interest" description="Disordered" evidence="12">
    <location>
        <begin position="1"/>
        <end position="40"/>
    </location>
</feature>
<feature type="domain" description="HMA" evidence="13">
    <location>
        <begin position="45"/>
        <end position="111"/>
    </location>
</feature>
<dbReference type="OMA" id="LDCSNCA"/>
<dbReference type="Gene3D" id="3.40.1110.10">
    <property type="entry name" value="Calcium-transporting ATPase, cytoplasmic domain N"/>
    <property type="match status" value="1"/>
</dbReference>
<dbReference type="PROSITE" id="PS01229">
    <property type="entry name" value="COF_2"/>
    <property type="match status" value="1"/>
</dbReference>
<feature type="transmembrane region" description="Helical" evidence="11">
    <location>
        <begin position="347"/>
        <end position="366"/>
    </location>
</feature>
<dbReference type="PANTHER" id="PTHR48085">
    <property type="entry name" value="CADMIUM/ZINC-TRANSPORTING ATPASE HMA2-RELATED"/>
    <property type="match status" value="1"/>
</dbReference>
<evidence type="ECO:0000256" key="11">
    <source>
        <dbReference type="RuleBase" id="RU362081"/>
    </source>
</evidence>
<dbReference type="GO" id="GO:0016887">
    <property type="term" value="F:ATP hydrolysis activity"/>
    <property type="evidence" value="ECO:0007669"/>
    <property type="project" value="InterPro"/>
</dbReference>
<dbReference type="InterPro" id="IPR008250">
    <property type="entry name" value="ATPase_P-typ_transduc_dom_A_sf"/>
</dbReference>
<evidence type="ECO:0000256" key="12">
    <source>
        <dbReference type="SAM" id="MobiDB-lite"/>
    </source>
</evidence>
<dbReference type="GO" id="GO:0046872">
    <property type="term" value="F:metal ion binding"/>
    <property type="evidence" value="ECO:0007669"/>
    <property type="project" value="UniProtKB-KW"/>
</dbReference>
<comment type="similarity">
    <text evidence="2 11">Belongs to the cation transport ATPase (P-type) (TC 3.A.3) family. Type IB subfamily.</text>
</comment>
<keyword evidence="4 11" id="KW-0812">Transmembrane</keyword>
<dbReference type="SUPFAM" id="SSF81665">
    <property type="entry name" value="Calcium ATPase, transmembrane domain M"/>
    <property type="match status" value="1"/>
</dbReference>
<dbReference type="Gene3D" id="2.70.150.10">
    <property type="entry name" value="Calcium-transporting ATPase, cytoplasmic transduction domain A"/>
    <property type="match status" value="1"/>
</dbReference>
<dbReference type="PANTHER" id="PTHR48085:SF8">
    <property type="entry name" value="CADMIUM_ZINC-TRANSPORTING ATPASE HMA3"/>
    <property type="match status" value="1"/>
</dbReference>
<feature type="transmembrane region" description="Helical" evidence="11">
    <location>
        <begin position="709"/>
        <end position="731"/>
    </location>
</feature>
<evidence type="ECO:0000256" key="6">
    <source>
        <dbReference type="ARBA" id="ARBA00022967"/>
    </source>
</evidence>
<dbReference type="GO" id="GO:0016020">
    <property type="term" value="C:membrane"/>
    <property type="evidence" value="ECO:0007669"/>
    <property type="project" value="UniProtKB-SubCell"/>
</dbReference>
<dbReference type="FunFam" id="3.40.1110.10:FF:000043">
    <property type="entry name" value="Putative cadmium/zinc-transporting ATPase 3"/>
    <property type="match status" value="1"/>
</dbReference>
<keyword evidence="3" id="KW-0104">Cadmium</keyword>
<sequence length="901" mass="93967">MMGGAERPAKAPGAAELEERLLRPPAAARSRDLDGGGRRKRGKWEKTYLDVLGVCCSAEVALVERLLAPIDGIQGVTVVVPSRTVIVEHDPAAVSLSHIVKALNRAGLEASERAYGSSGGVVGRWPSPYILASGGLLLASSLAPLLPPLRWLALAAACAGAPPVLLRALASATRLALDINVLMLAAAAGAAALGDFAEAGAIVFLFTTAEWLETLACTKATAGMSSLMSMIPPRVVLADTGEVVSLRDVKVGAVVAVRAGEVVPIDGVVVDGQSEVDESSLTGESFPVPKQPPSEVWAGTMNLDGYIAVRTTALAENSTVAKMERLVEAAQNSRSKTQRLIDSCSKYYTPAVVALAASVVLVPLLLRAQDMRRWFRLALVLLVSACPCALVLSTPVATFCALLRAARMGVLIKGGDILETLGGIRVAAFDKTGTITKGEFSIDGFHVVGDKVELSQLLYWVSSIESKSSHPMATALVEYAQSKSIQPKPENATEFRIYPGEGIYGEISGRHVYIGNRRIMARSSCYTVPEMDDRKGASIGYVICDGDLVGAFSLSDDCRTGAAEAIRELRSMGIKSVMLTGDSRSAAMRAQEQLRGAMDELHPELLPADKVRLVGELKARDGPTMMVGDGMNDAPALAMADVGVSMGLSGSAAAMETSHATLMSSDILRVPAAVGLGRRARRTIAVNVVVSVAAKAAVVALAVAWRPVLWAAVLADVGTCLLVVLHSMTLLREPGTRRGGKDEVCRATARSLAMRSSQLAAASNGATASIQGPDVGGTRSCRCCQKPGKSSEQEHSVVIDIPAASSSSAEHREIQIPRATAKGSGGGCCGAGKACGASTVTSAADVPRKCCARKEDSRVSVKTACCNNGGGARGSPRKEGQGCRDDARCCSGGVSQVQVNY</sequence>
<gene>
    <name evidence="14" type="ORF">SEVIR_2G092800v2</name>
</gene>
<dbReference type="SFLD" id="SFLDS00003">
    <property type="entry name" value="Haloacid_Dehalogenase"/>
    <property type="match status" value="1"/>
</dbReference>
<protein>
    <recommendedName>
        <fullName evidence="13">HMA domain-containing protein</fullName>
    </recommendedName>
</protein>
<dbReference type="InterPro" id="IPR036163">
    <property type="entry name" value="HMA_dom_sf"/>
</dbReference>
<dbReference type="InterPro" id="IPR018303">
    <property type="entry name" value="ATPase_P-typ_P_site"/>
</dbReference>
<evidence type="ECO:0000256" key="7">
    <source>
        <dbReference type="ARBA" id="ARBA00022989"/>
    </source>
</evidence>
<dbReference type="PROSITE" id="PS00154">
    <property type="entry name" value="ATPASE_E1_E2"/>
    <property type="match status" value="1"/>
</dbReference>
<dbReference type="FunFam" id="2.70.150.10:FF:000002">
    <property type="entry name" value="Copper-transporting ATPase 1, putative"/>
    <property type="match status" value="1"/>
</dbReference>
<dbReference type="InterPro" id="IPR044492">
    <property type="entry name" value="P_typ_ATPase_HD_dom"/>
</dbReference>
<keyword evidence="11" id="KW-0547">Nucleotide-binding</keyword>
<dbReference type="NCBIfam" id="TIGR01525">
    <property type="entry name" value="ATPase-IB_hvy"/>
    <property type="match status" value="1"/>
</dbReference>
<dbReference type="Pfam" id="PF00122">
    <property type="entry name" value="E1-E2_ATPase"/>
    <property type="match status" value="1"/>
</dbReference>
<dbReference type="AlphaFoldDB" id="A0A4V6DE09"/>
<evidence type="ECO:0000256" key="4">
    <source>
        <dbReference type="ARBA" id="ARBA00022692"/>
    </source>
</evidence>
<keyword evidence="11" id="KW-0067">ATP-binding</keyword>
<dbReference type="InterPro" id="IPR023298">
    <property type="entry name" value="ATPase_P-typ_TM_dom_sf"/>
</dbReference>
<dbReference type="SFLD" id="SFLDF00027">
    <property type="entry name" value="p-type_atpase"/>
    <property type="match status" value="1"/>
</dbReference>
<dbReference type="InterPro" id="IPR001757">
    <property type="entry name" value="P_typ_ATPase"/>
</dbReference>
<dbReference type="EMBL" id="CM016553">
    <property type="protein sequence ID" value="TKW31246.1"/>
    <property type="molecule type" value="Genomic_DNA"/>
</dbReference>
<keyword evidence="7 11" id="KW-1133">Transmembrane helix</keyword>
<evidence type="ECO:0000313" key="15">
    <source>
        <dbReference type="Proteomes" id="UP000298652"/>
    </source>
</evidence>
<dbReference type="InterPro" id="IPR023214">
    <property type="entry name" value="HAD_sf"/>
</dbReference>
<dbReference type="NCBIfam" id="TIGR01494">
    <property type="entry name" value="ATPase_P-type"/>
    <property type="match status" value="1"/>
</dbReference>
<evidence type="ECO:0000256" key="8">
    <source>
        <dbReference type="ARBA" id="ARBA00023136"/>
    </source>
</evidence>
<evidence type="ECO:0000256" key="1">
    <source>
        <dbReference type="ARBA" id="ARBA00004141"/>
    </source>
</evidence>
<evidence type="ECO:0000256" key="10">
    <source>
        <dbReference type="ARBA" id="ARBA00049338"/>
    </source>
</evidence>
<dbReference type="SUPFAM" id="SSF55008">
    <property type="entry name" value="HMA, heavy metal-associated domain"/>
    <property type="match status" value="1"/>
</dbReference>
<accession>A0A4V6DE09</accession>
<proteinExistence type="inferred from homology"/>
<dbReference type="InterPro" id="IPR051014">
    <property type="entry name" value="Cation_Transport_ATPase_IB"/>
</dbReference>
<evidence type="ECO:0000259" key="13">
    <source>
        <dbReference type="PROSITE" id="PS50846"/>
    </source>
</evidence>
<dbReference type="GO" id="GO:0005524">
    <property type="term" value="F:ATP binding"/>
    <property type="evidence" value="ECO:0007669"/>
    <property type="project" value="UniProtKB-UniRule"/>
</dbReference>
<dbReference type="SFLD" id="SFLDG00002">
    <property type="entry name" value="C1.7:_P-type_atpase_like"/>
    <property type="match status" value="1"/>
</dbReference>
<comment type="subcellular location">
    <subcellularLocation>
        <location evidence="1">Membrane</location>
        <topology evidence="1">Multi-pass membrane protein</topology>
    </subcellularLocation>
</comment>
<dbReference type="GO" id="GO:0016463">
    <property type="term" value="F:P-type zinc transporter activity"/>
    <property type="evidence" value="ECO:0007669"/>
    <property type="project" value="UniProtKB-EC"/>
</dbReference>
<evidence type="ECO:0000256" key="3">
    <source>
        <dbReference type="ARBA" id="ARBA00022539"/>
    </source>
</evidence>
<keyword evidence="6" id="KW-1278">Translocase</keyword>